<dbReference type="GeneID" id="64704352"/>
<name>A0A9P7EYV3_9AGAM</name>
<gene>
    <name evidence="1" type="ORF">F5147DRAFT_778206</name>
</gene>
<evidence type="ECO:0000313" key="2">
    <source>
        <dbReference type="Proteomes" id="UP000823399"/>
    </source>
</evidence>
<organism evidence="1 2">
    <name type="scientific">Suillus discolor</name>
    <dbReference type="NCBI Taxonomy" id="1912936"/>
    <lineage>
        <taxon>Eukaryota</taxon>
        <taxon>Fungi</taxon>
        <taxon>Dikarya</taxon>
        <taxon>Basidiomycota</taxon>
        <taxon>Agaricomycotina</taxon>
        <taxon>Agaricomycetes</taxon>
        <taxon>Agaricomycetidae</taxon>
        <taxon>Boletales</taxon>
        <taxon>Suillineae</taxon>
        <taxon>Suillaceae</taxon>
        <taxon>Suillus</taxon>
    </lineage>
</organism>
<sequence>MASKKWARPFPVCAAVGPAGTYTSADDGIAAHTAASPDDQDSVVYLTKIQLRKVTVIICERSAPIPFWKHPPVGSDAVTILASTAADIIIVASEVDFIAALEDGLDDAPCY</sequence>
<proteinExistence type="predicted"/>
<dbReference type="RefSeq" id="XP_041288286.1">
    <property type="nucleotide sequence ID" value="XM_041442093.1"/>
</dbReference>
<dbReference type="EMBL" id="JABBWM010000068">
    <property type="protein sequence ID" value="KAG2096694.1"/>
    <property type="molecule type" value="Genomic_DNA"/>
</dbReference>
<keyword evidence="2" id="KW-1185">Reference proteome</keyword>
<evidence type="ECO:0000313" key="1">
    <source>
        <dbReference type="EMBL" id="KAG2096694.1"/>
    </source>
</evidence>
<dbReference type="Proteomes" id="UP000823399">
    <property type="component" value="Unassembled WGS sequence"/>
</dbReference>
<dbReference type="OrthoDB" id="10590291at2759"/>
<accession>A0A9P7EYV3</accession>
<protein>
    <submittedName>
        <fullName evidence="1">Uncharacterized protein</fullName>
    </submittedName>
</protein>
<reference evidence="1" key="1">
    <citation type="journal article" date="2020" name="New Phytol.">
        <title>Comparative genomics reveals dynamic genome evolution in host specialist ectomycorrhizal fungi.</title>
        <authorList>
            <person name="Lofgren L.A."/>
            <person name="Nguyen N.H."/>
            <person name="Vilgalys R."/>
            <person name="Ruytinx J."/>
            <person name="Liao H.L."/>
            <person name="Branco S."/>
            <person name="Kuo A."/>
            <person name="LaButti K."/>
            <person name="Lipzen A."/>
            <person name="Andreopoulos W."/>
            <person name="Pangilinan J."/>
            <person name="Riley R."/>
            <person name="Hundley H."/>
            <person name="Na H."/>
            <person name="Barry K."/>
            <person name="Grigoriev I.V."/>
            <person name="Stajich J.E."/>
            <person name="Kennedy P.G."/>
        </authorList>
    </citation>
    <scope>NUCLEOTIDE SEQUENCE</scope>
    <source>
        <strain evidence="1">FC423</strain>
    </source>
</reference>
<comment type="caution">
    <text evidence="1">The sequence shown here is derived from an EMBL/GenBank/DDBJ whole genome shotgun (WGS) entry which is preliminary data.</text>
</comment>
<dbReference type="AlphaFoldDB" id="A0A9P7EYV3"/>